<evidence type="ECO:0000313" key="2">
    <source>
        <dbReference type="EMBL" id="KAI7789823.1"/>
    </source>
</evidence>
<feature type="region of interest" description="Disordered" evidence="1">
    <location>
        <begin position="1"/>
        <end position="28"/>
    </location>
</feature>
<protein>
    <submittedName>
        <fullName evidence="2">Uncharacterized protein</fullName>
    </submittedName>
</protein>
<sequence>MDVQTGNCLTKDGQEDLTELPPVTPAEKPSTVIADELSLSLFGTPAVSLHCAGNVVPRPLTPRLPLEYVADGDNAPFCCLVQCSTQVSDFEWHQGE</sequence>
<gene>
    <name evidence="2" type="ORF">IRJ41_008444</name>
</gene>
<name>A0A9W7T2B3_TRIRA</name>
<proteinExistence type="predicted"/>
<dbReference type="Proteomes" id="UP001059041">
    <property type="component" value="Unassembled WGS sequence"/>
</dbReference>
<comment type="caution">
    <text evidence="2">The sequence shown here is derived from an EMBL/GenBank/DDBJ whole genome shotgun (WGS) entry which is preliminary data.</text>
</comment>
<organism evidence="2 3">
    <name type="scientific">Triplophysa rosa</name>
    <name type="common">Cave loach</name>
    <dbReference type="NCBI Taxonomy" id="992332"/>
    <lineage>
        <taxon>Eukaryota</taxon>
        <taxon>Metazoa</taxon>
        <taxon>Chordata</taxon>
        <taxon>Craniata</taxon>
        <taxon>Vertebrata</taxon>
        <taxon>Euteleostomi</taxon>
        <taxon>Actinopterygii</taxon>
        <taxon>Neopterygii</taxon>
        <taxon>Teleostei</taxon>
        <taxon>Ostariophysi</taxon>
        <taxon>Cypriniformes</taxon>
        <taxon>Nemacheilidae</taxon>
        <taxon>Triplophysa</taxon>
    </lineage>
</organism>
<dbReference type="AlphaFoldDB" id="A0A9W7T2B3"/>
<dbReference type="EMBL" id="JAFHDT010000330">
    <property type="protein sequence ID" value="KAI7789823.1"/>
    <property type="molecule type" value="Genomic_DNA"/>
</dbReference>
<evidence type="ECO:0000313" key="3">
    <source>
        <dbReference type="Proteomes" id="UP001059041"/>
    </source>
</evidence>
<evidence type="ECO:0000256" key="1">
    <source>
        <dbReference type="SAM" id="MobiDB-lite"/>
    </source>
</evidence>
<reference evidence="2" key="1">
    <citation type="submission" date="2021-02" db="EMBL/GenBank/DDBJ databases">
        <title>Comparative genomics reveals that relaxation of natural selection precedes convergent phenotypic evolution of cavefish.</title>
        <authorList>
            <person name="Peng Z."/>
        </authorList>
    </citation>
    <scope>NUCLEOTIDE SEQUENCE</scope>
    <source>
        <tissue evidence="2">Muscle</tissue>
    </source>
</reference>
<accession>A0A9W7T2B3</accession>
<keyword evidence="3" id="KW-1185">Reference proteome</keyword>